<evidence type="ECO:0008006" key="6">
    <source>
        <dbReference type="Google" id="ProtNLM"/>
    </source>
</evidence>
<feature type="domain" description="YokE-like PH" evidence="3">
    <location>
        <begin position="29"/>
        <end position="123"/>
    </location>
</feature>
<evidence type="ECO:0000313" key="4">
    <source>
        <dbReference type="EMBL" id="TCZ65774.1"/>
    </source>
</evidence>
<protein>
    <recommendedName>
        <fullName evidence="6">YokE-like PH domain-containing protein</fullName>
    </recommendedName>
</protein>
<dbReference type="Pfam" id="PF09851">
    <property type="entry name" value="SHOCT"/>
    <property type="match status" value="1"/>
</dbReference>
<dbReference type="EMBL" id="SKFH01000047">
    <property type="protein sequence ID" value="TCZ65774.1"/>
    <property type="molecule type" value="Genomic_DNA"/>
</dbReference>
<organism evidence="4 5">
    <name type="scientific">Flaviaesturariibacter aridisoli</name>
    <dbReference type="NCBI Taxonomy" id="2545761"/>
    <lineage>
        <taxon>Bacteria</taxon>
        <taxon>Pseudomonadati</taxon>
        <taxon>Bacteroidota</taxon>
        <taxon>Chitinophagia</taxon>
        <taxon>Chitinophagales</taxon>
        <taxon>Chitinophagaceae</taxon>
        <taxon>Flaviaestuariibacter</taxon>
    </lineage>
</organism>
<evidence type="ECO:0000313" key="5">
    <source>
        <dbReference type="Proteomes" id="UP000295164"/>
    </source>
</evidence>
<evidence type="ECO:0000259" key="2">
    <source>
        <dbReference type="Pfam" id="PF09851"/>
    </source>
</evidence>
<keyword evidence="5" id="KW-1185">Reference proteome</keyword>
<name>A0A4R4DSS7_9BACT</name>
<dbReference type="Pfam" id="PF14470">
    <property type="entry name" value="bPH_3"/>
    <property type="match status" value="1"/>
</dbReference>
<dbReference type="OrthoDB" id="669357at2"/>
<reference evidence="4 5" key="1">
    <citation type="submission" date="2019-03" db="EMBL/GenBank/DDBJ databases">
        <authorList>
            <person name="Kim M.K.M."/>
        </authorList>
    </citation>
    <scope>NUCLEOTIDE SEQUENCE [LARGE SCALE GENOMIC DNA]</scope>
    <source>
        <strain evidence="4 5">17J68-15</strain>
    </source>
</reference>
<accession>A0A4R4DSS7</accession>
<comment type="caution">
    <text evidence="4">The sequence shown here is derived from an EMBL/GenBank/DDBJ whole genome shotgun (WGS) entry which is preliminary data.</text>
</comment>
<feature type="region of interest" description="Disordered" evidence="1">
    <location>
        <begin position="146"/>
        <end position="179"/>
    </location>
</feature>
<evidence type="ECO:0000256" key="1">
    <source>
        <dbReference type="SAM" id="MobiDB-lite"/>
    </source>
</evidence>
<sequence length="210" mass="23118">MINLQNFLNEHEDPKAVEKLASKLEGMLMREEELVYLGVQRKPAVNIAPDGVALTTKRIIFCRPKNLGLSMDFQDCLLRDIKDTHFKEGMLGSEFMVMTTTGTTTTIDYLPKVQARKLHTLAQEQLEDQRQATSAQPAPEPLSVAAVAEVSPPSPPAPDPVPAPAPAPAAPQASNDDPMAVLQKLKQLYNAGLIDQMEYEKKKAEVLARM</sequence>
<gene>
    <name evidence="4" type="ORF">E0486_17120</name>
</gene>
<feature type="domain" description="SHOCT" evidence="2">
    <location>
        <begin position="182"/>
        <end position="207"/>
    </location>
</feature>
<dbReference type="InterPro" id="IPR018649">
    <property type="entry name" value="SHOCT"/>
</dbReference>
<evidence type="ECO:0000259" key="3">
    <source>
        <dbReference type="Pfam" id="PF14470"/>
    </source>
</evidence>
<dbReference type="InterPro" id="IPR039519">
    <property type="entry name" value="YokE-like_PH"/>
</dbReference>
<dbReference type="AlphaFoldDB" id="A0A4R4DSS7"/>
<feature type="compositionally biased region" description="Pro residues" evidence="1">
    <location>
        <begin position="152"/>
        <end position="169"/>
    </location>
</feature>
<dbReference type="Proteomes" id="UP000295164">
    <property type="component" value="Unassembled WGS sequence"/>
</dbReference>
<dbReference type="RefSeq" id="WP_131854043.1">
    <property type="nucleotide sequence ID" value="NZ_SKFH01000047.1"/>
</dbReference>
<proteinExistence type="predicted"/>